<dbReference type="InterPro" id="IPR046342">
    <property type="entry name" value="CBS_dom_sf"/>
</dbReference>
<evidence type="ECO:0000259" key="15">
    <source>
        <dbReference type="PROSITE" id="PS50102"/>
    </source>
</evidence>
<dbReference type="InterPro" id="IPR045305">
    <property type="entry name" value="RRM2_I_PABPs"/>
</dbReference>
<keyword evidence="11" id="KW-0129">CBS domain</keyword>
<feature type="domain" description="CBS" evidence="17">
    <location>
        <begin position="168"/>
        <end position="225"/>
    </location>
</feature>
<dbReference type="InterPro" id="IPR002004">
    <property type="entry name" value="PABP_HYD_C"/>
</dbReference>
<dbReference type="GO" id="GO:0005737">
    <property type="term" value="C:cytoplasm"/>
    <property type="evidence" value="ECO:0007669"/>
    <property type="project" value="UniProtKB-SubCell"/>
</dbReference>
<dbReference type="PROSITE" id="PS51371">
    <property type="entry name" value="CBS"/>
    <property type="match status" value="2"/>
</dbReference>
<dbReference type="PANTHER" id="PTHR24012">
    <property type="entry name" value="RNA BINDING PROTEIN"/>
    <property type="match status" value="1"/>
</dbReference>
<evidence type="ECO:0000259" key="16">
    <source>
        <dbReference type="PROSITE" id="PS51309"/>
    </source>
</evidence>
<dbReference type="SUPFAM" id="SSF54928">
    <property type="entry name" value="RNA-binding domain, RBD"/>
    <property type="match status" value="3"/>
</dbReference>
<dbReference type="GO" id="GO:0005634">
    <property type="term" value="C:nucleus"/>
    <property type="evidence" value="ECO:0007669"/>
    <property type="project" value="UniProtKB-SubCell"/>
</dbReference>
<dbReference type="FunFam" id="3.30.70.330:FF:000003">
    <property type="entry name" value="Polyadenylate-binding protein"/>
    <property type="match status" value="1"/>
</dbReference>
<dbReference type="GO" id="GO:0003723">
    <property type="term" value="F:RNA binding"/>
    <property type="evidence" value="ECO:0007669"/>
    <property type="project" value="UniProtKB-UniRule"/>
</dbReference>
<gene>
    <name evidence="18" type="ORF">Cni_G06970</name>
</gene>
<dbReference type="Pfam" id="PF00571">
    <property type="entry name" value="CBS"/>
    <property type="match status" value="2"/>
</dbReference>
<dbReference type="SUPFAM" id="SSF63570">
    <property type="entry name" value="PABC (PABP) domain"/>
    <property type="match status" value="1"/>
</dbReference>
<organism evidence="18 19">
    <name type="scientific">Canna indica</name>
    <name type="common">Indian-shot</name>
    <dbReference type="NCBI Taxonomy" id="4628"/>
    <lineage>
        <taxon>Eukaryota</taxon>
        <taxon>Viridiplantae</taxon>
        <taxon>Streptophyta</taxon>
        <taxon>Embryophyta</taxon>
        <taxon>Tracheophyta</taxon>
        <taxon>Spermatophyta</taxon>
        <taxon>Magnoliopsida</taxon>
        <taxon>Liliopsida</taxon>
        <taxon>Zingiberales</taxon>
        <taxon>Cannaceae</taxon>
        <taxon>Canna</taxon>
    </lineage>
</organism>
<dbReference type="SMART" id="SM00116">
    <property type="entry name" value="CBS"/>
    <property type="match status" value="2"/>
</dbReference>
<sequence length="844" mass="92983">MESLVGRPSPTLGVKHPLSFLPLRHHRGGPILARRQWQFVGLRSRIPASPAVALAHNGALAPQSNGVYTVGDFMTKKEELHVVKPTTSVDEALEMLVENRITGFPVIDDDWNLVGVVSDYDLLALDSVSGNSQSDTSIFPEVDSTWKTFNEIQKLLRKIKGKVIGELMTSAPLVVRETTNLEDAARLLLETKYRRLPVVDSAGKLVSEVFTWFLTALLLVFAMTVLTVLKVGIITRGNVVRAALHMKHAGEKIPASAPAAGDRAGVPFSSTSLYVGDLDWGVTDAQLYEVFSQMGMVMSVRVCRDINTRRSLGYAYVNYAVPSDAARAIEMLNLTPLNGKTIRVMYSIRDPSIRKSGTGNVFVKNLEKSVDSKALHETFSAFGTILSCKIVTDTSGLSKGYGFVQFHQEESAQSAIEKLNGTLMNNKKVYVRPFIRKQERENAGNAKFNNVFVKNLSESTTEDNLQEVLGVFGTITSCVVMRERNGKSKGFGFINYANPDAAAKSVQELNGKEFDGKEWYVGKAQKKSERKEQLKEKYKQTKKQFSEEFQRANLYLKNLDYSIGEAKLIELFSPIGAIASCKVMRNRKGSNRGCAFVAFHSHEDASKALSEMNGKMVGSKPLYADFAKCKEDTPVRLQLVLIVLSSRVPPVTIAPHVQSLGGPGLGQPSLVPGVRPVAAPFYMPMAQQGQHAQYFDPRYAGLVPVQQPQHTMPMVLQMQPWHYPPAGYGMHEAPLVSGVDGWRLSTEALISALANAAPEEQIMLLGENLYPLVDRLEHEHAAKVTGMLLEMDQSEVLKLLESREALKDKVAEAMETLRNDAQEQQAVLPTDQIASLSLNDGADP</sequence>
<keyword evidence="13" id="KW-0175">Coiled coil</keyword>
<dbReference type="CDD" id="cd12379">
    <property type="entry name" value="RRM2_I_PABPs"/>
    <property type="match status" value="1"/>
</dbReference>
<evidence type="ECO:0000256" key="5">
    <source>
        <dbReference type="ARBA" id="ARBA00022581"/>
    </source>
</evidence>
<evidence type="ECO:0000259" key="17">
    <source>
        <dbReference type="PROSITE" id="PS51371"/>
    </source>
</evidence>
<reference evidence="18 19" key="1">
    <citation type="submission" date="2023-10" db="EMBL/GenBank/DDBJ databases">
        <title>Chromosome-scale genome assembly provides insights into flower coloration mechanisms of Canna indica.</title>
        <authorList>
            <person name="Li C."/>
        </authorList>
    </citation>
    <scope>NUCLEOTIDE SEQUENCE [LARGE SCALE GENOMIC DNA]</scope>
    <source>
        <tissue evidence="18">Flower</tissue>
    </source>
</reference>
<dbReference type="CDD" id="cd12380">
    <property type="entry name" value="RRM3_I_PABPs"/>
    <property type="match status" value="1"/>
</dbReference>
<dbReference type="InterPro" id="IPR000644">
    <property type="entry name" value="CBS_dom"/>
</dbReference>
<dbReference type="InterPro" id="IPR036053">
    <property type="entry name" value="PABP-dom"/>
</dbReference>
<dbReference type="Pfam" id="PF00658">
    <property type="entry name" value="MLLE"/>
    <property type="match status" value="1"/>
</dbReference>
<feature type="coiled-coil region" evidence="13">
    <location>
        <begin position="521"/>
        <end position="551"/>
    </location>
</feature>
<proteinExistence type="inferred from homology"/>
<dbReference type="Pfam" id="PF00076">
    <property type="entry name" value="RRM_1"/>
    <property type="match status" value="4"/>
</dbReference>
<evidence type="ECO:0000256" key="12">
    <source>
        <dbReference type="RuleBase" id="RU362004"/>
    </source>
</evidence>
<dbReference type="SMART" id="SM00361">
    <property type="entry name" value="RRM_1"/>
    <property type="match status" value="4"/>
</dbReference>
<comment type="similarity">
    <text evidence="3 12">Belongs to the polyadenylate-binding protein type-1 family.</text>
</comment>
<dbReference type="Gene3D" id="1.10.1900.10">
    <property type="entry name" value="c-terminal domain of poly(a) binding protein"/>
    <property type="match status" value="1"/>
</dbReference>
<dbReference type="FunFam" id="1.10.1900.10:FF:000003">
    <property type="entry name" value="Polyadenylate-binding protein"/>
    <property type="match status" value="1"/>
</dbReference>
<dbReference type="PROSITE" id="PS51309">
    <property type="entry name" value="PABC"/>
    <property type="match status" value="1"/>
</dbReference>
<comment type="function">
    <text evidence="12">Binds the poly(A) tail of mRNA.</text>
</comment>
<evidence type="ECO:0000256" key="11">
    <source>
        <dbReference type="PROSITE-ProRule" id="PRU00703"/>
    </source>
</evidence>
<evidence type="ECO:0000256" key="7">
    <source>
        <dbReference type="ARBA" id="ARBA00022845"/>
    </source>
</evidence>
<keyword evidence="7" id="KW-0810">Translation regulation</keyword>
<dbReference type="SMART" id="SM00360">
    <property type="entry name" value="RRM"/>
    <property type="match status" value="4"/>
</dbReference>
<feature type="domain" description="RRM" evidence="15">
    <location>
        <begin position="449"/>
        <end position="526"/>
    </location>
</feature>
<keyword evidence="8 10" id="KW-0694">RNA-binding</keyword>
<dbReference type="InterPro" id="IPR012677">
    <property type="entry name" value="Nucleotide-bd_a/b_plait_sf"/>
</dbReference>
<name>A0AAQ3Q6I0_9LILI</name>
<keyword evidence="19" id="KW-1185">Reference proteome</keyword>
<dbReference type="GO" id="GO:0006417">
    <property type="term" value="P:regulation of translation"/>
    <property type="evidence" value="ECO:0007669"/>
    <property type="project" value="UniProtKB-KW"/>
</dbReference>
<keyword evidence="4 12" id="KW-0963">Cytoplasm</keyword>
<evidence type="ECO:0000256" key="6">
    <source>
        <dbReference type="ARBA" id="ARBA00022737"/>
    </source>
</evidence>
<feature type="domain" description="RRM" evidence="15">
    <location>
        <begin position="359"/>
        <end position="436"/>
    </location>
</feature>
<keyword evidence="9" id="KW-0539">Nucleus</keyword>
<dbReference type="FunFam" id="3.30.70.330:FF:000239">
    <property type="entry name" value="Polyadenylate-binding protein"/>
    <property type="match status" value="1"/>
</dbReference>
<evidence type="ECO:0000256" key="3">
    <source>
        <dbReference type="ARBA" id="ARBA00008557"/>
    </source>
</evidence>
<evidence type="ECO:0000256" key="4">
    <source>
        <dbReference type="ARBA" id="ARBA00022490"/>
    </source>
</evidence>
<evidence type="ECO:0000256" key="2">
    <source>
        <dbReference type="ARBA" id="ARBA00004496"/>
    </source>
</evidence>
<comment type="subcellular location">
    <subcellularLocation>
        <location evidence="2 12">Cytoplasm</location>
    </subcellularLocation>
    <subcellularLocation>
        <location evidence="1">Nucleus</location>
    </subcellularLocation>
</comment>
<evidence type="ECO:0000256" key="1">
    <source>
        <dbReference type="ARBA" id="ARBA00004123"/>
    </source>
</evidence>
<dbReference type="CDD" id="cd17789">
    <property type="entry name" value="CBS_pair_plant_CBSX"/>
    <property type="match status" value="1"/>
</dbReference>
<dbReference type="EMBL" id="CP136891">
    <property type="protein sequence ID" value="WOK98260.1"/>
    <property type="molecule type" value="Genomic_DNA"/>
</dbReference>
<evidence type="ECO:0000256" key="10">
    <source>
        <dbReference type="PROSITE-ProRule" id="PRU00176"/>
    </source>
</evidence>
<dbReference type="InterPro" id="IPR000504">
    <property type="entry name" value="RRM_dom"/>
</dbReference>
<feature type="domain" description="PABC" evidence="16">
    <location>
        <begin position="745"/>
        <end position="822"/>
    </location>
</feature>
<evidence type="ECO:0000256" key="14">
    <source>
        <dbReference type="SAM" id="MobiDB-lite"/>
    </source>
</evidence>
<dbReference type="Proteomes" id="UP001327560">
    <property type="component" value="Chromosome 2"/>
</dbReference>
<dbReference type="Gene3D" id="3.10.580.10">
    <property type="entry name" value="CBS-domain"/>
    <property type="match status" value="1"/>
</dbReference>
<evidence type="ECO:0000256" key="8">
    <source>
        <dbReference type="ARBA" id="ARBA00022884"/>
    </source>
</evidence>
<feature type="domain" description="CBS" evidence="17">
    <location>
        <begin position="74"/>
        <end position="134"/>
    </location>
</feature>
<dbReference type="InterPro" id="IPR006515">
    <property type="entry name" value="PABP_1234"/>
</dbReference>
<feature type="domain" description="RRM" evidence="15">
    <location>
        <begin position="552"/>
        <end position="629"/>
    </location>
</feature>
<dbReference type="InterPro" id="IPR035979">
    <property type="entry name" value="RBD_domain_sf"/>
</dbReference>
<dbReference type="Gene3D" id="3.30.70.330">
    <property type="match status" value="4"/>
</dbReference>
<dbReference type="InterPro" id="IPR003954">
    <property type="entry name" value="RRM_euk-type"/>
</dbReference>
<keyword evidence="6" id="KW-0677">Repeat</keyword>
<evidence type="ECO:0000256" key="13">
    <source>
        <dbReference type="SAM" id="Coils"/>
    </source>
</evidence>
<dbReference type="PROSITE" id="PS50102">
    <property type="entry name" value="RRM"/>
    <property type="match status" value="4"/>
</dbReference>
<dbReference type="NCBIfam" id="TIGR01628">
    <property type="entry name" value="PABP-1234"/>
    <property type="match status" value="1"/>
</dbReference>
<dbReference type="AlphaFoldDB" id="A0AAQ3Q6I0"/>
<protein>
    <recommendedName>
        <fullName evidence="12">Polyadenylate-binding protein</fullName>
        <shortName evidence="12">PABP</shortName>
    </recommendedName>
</protein>
<feature type="compositionally biased region" description="Polar residues" evidence="14">
    <location>
        <begin position="822"/>
        <end position="838"/>
    </location>
</feature>
<dbReference type="SUPFAM" id="SSF54631">
    <property type="entry name" value="CBS-domain pair"/>
    <property type="match status" value="1"/>
</dbReference>
<accession>A0AAQ3Q6I0</accession>
<keyword evidence="5" id="KW-0945">Host-virus interaction</keyword>
<feature type="region of interest" description="Disordered" evidence="14">
    <location>
        <begin position="822"/>
        <end position="844"/>
    </location>
</feature>
<evidence type="ECO:0000256" key="9">
    <source>
        <dbReference type="ARBA" id="ARBA00023242"/>
    </source>
</evidence>
<feature type="domain" description="RRM" evidence="15">
    <location>
        <begin position="271"/>
        <end position="349"/>
    </location>
</feature>
<evidence type="ECO:0000313" key="18">
    <source>
        <dbReference type="EMBL" id="WOK98260.1"/>
    </source>
</evidence>
<dbReference type="SMART" id="SM00517">
    <property type="entry name" value="PolyA"/>
    <property type="match status" value="1"/>
</dbReference>
<evidence type="ECO:0000313" key="19">
    <source>
        <dbReference type="Proteomes" id="UP001327560"/>
    </source>
</evidence>